<comment type="caution">
    <text evidence="1">The sequence shown here is derived from an EMBL/GenBank/DDBJ whole genome shotgun (WGS) entry which is preliminary data.</text>
</comment>
<evidence type="ECO:0000313" key="2">
    <source>
        <dbReference type="Proteomes" id="UP001501310"/>
    </source>
</evidence>
<dbReference type="EMBL" id="BAAAZD010000001">
    <property type="protein sequence ID" value="GAA4003713.1"/>
    <property type="molecule type" value="Genomic_DNA"/>
</dbReference>
<organism evidence="1 2">
    <name type="scientific">Sphingomonas humi</name>
    <dbReference type="NCBI Taxonomy" id="335630"/>
    <lineage>
        <taxon>Bacteria</taxon>
        <taxon>Pseudomonadati</taxon>
        <taxon>Pseudomonadota</taxon>
        <taxon>Alphaproteobacteria</taxon>
        <taxon>Sphingomonadales</taxon>
        <taxon>Sphingomonadaceae</taxon>
        <taxon>Sphingomonas</taxon>
    </lineage>
</organism>
<name>A0ABP7RXL4_9SPHN</name>
<sequence length="134" mass="15082">MIDIEEKVAALPTLGRAGLQQRWREVFKIAPPAAFTPDLLARGLAHRLQERALGRLYPALARQLNSAGEGRGSARPKLRPGNRLVRRWRGRTYVVDVTEEGLRYDERTYGSLSEIATLITGTRWSGPRFFGLPK</sequence>
<gene>
    <name evidence="1" type="ORF">GCM10022211_14410</name>
</gene>
<dbReference type="RefSeq" id="WP_344709499.1">
    <property type="nucleotide sequence ID" value="NZ_BAAAZD010000001.1"/>
</dbReference>
<accession>A0ABP7RXL4</accession>
<evidence type="ECO:0000313" key="1">
    <source>
        <dbReference type="EMBL" id="GAA4003713.1"/>
    </source>
</evidence>
<keyword evidence="2" id="KW-1185">Reference proteome</keyword>
<protein>
    <submittedName>
        <fullName evidence="1">DUF2924 domain-containing protein</fullName>
    </submittedName>
</protein>
<reference evidence="2" key="1">
    <citation type="journal article" date="2019" name="Int. J. Syst. Evol. Microbiol.">
        <title>The Global Catalogue of Microorganisms (GCM) 10K type strain sequencing project: providing services to taxonomists for standard genome sequencing and annotation.</title>
        <authorList>
            <consortium name="The Broad Institute Genomics Platform"/>
            <consortium name="The Broad Institute Genome Sequencing Center for Infectious Disease"/>
            <person name="Wu L."/>
            <person name="Ma J."/>
        </authorList>
    </citation>
    <scope>NUCLEOTIDE SEQUENCE [LARGE SCALE GENOMIC DNA]</scope>
    <source>
        <strain evidence="2">JCM 16603</strain>
    </source>
</reference>
<dbReference type="Pfam" id="PF11149">
    <property type="entry name" value="DUF2924"/>
    <property type="match status" value="1"/>
</dbReference>
<dbReference type="InterPro" id="IPR021322">
    <property type="entry name" value="DUF2924"/>
</dbReference>
<dbReference type="Proteomes" id="UP001501310">
    <property type="component" value="Unassembled WGS sequence"/>
</dbReference>
<proteinExistence type="predicted"/>